<name>K0BFT4_9ARCH</name>
<dbReference type="eggNOG" id="arCOG08777">
    <property type="taxonomic scope" value="Archaea"/>
</dbReference>
<organism evidence="1 2">
    <name type="scientific">Candidatus Nitrosopumilus sediminis</name>
    <dbReference type="NCBI Taxonomy" id="1229909"/>
    <lineage>
        <taxon>Archaea</taxon>
        <taxon>Nitrososphaerota</taxon>
        <taxon>Nitrososphaeria</taxon>
        <taxon>Nitrosopumilales</taxon>
        <taxon>Nitrosopumilaceae</taxon>
        <taxon>Nitrosopumilus</taxon>
    </lineage>
</organism>
<proteinExistence type="predicted"/>
<dbReference type="OrthoDB" id="1692at2157"/>
<dbReference type="PATRIC" id="fig|1229909.8.peg.1534"/>
<evidence type="ECO:0000313" key="2">
    <source>
        <dbReference type="Proteomes" id="UP000006100"/>
    </source>
</evidence>
<dbReference type="eggNOG" id="arCOG10350">
    <property type="taxonomic scope" value="Archaea"/>
</dbReference>
<keyword evidence="2" id="KW-1185">Reference proteome</keyword>
<dbReference type="STRING" id="1229909.NSED_06965"/>
<dbReference type="HOGENOM" id="CLU_876081_0_0_2"/>
<dbReference type="Proteomes" id="UP000006100">
    <property type="component" value="Chromosome"/>
</dbReference>
<dbReference type="KEGG" id="nir:NSED_06965"/>
<reference evidence="1 2" key="1">
    <citation type="journal article" date="2012" name="J. Bacteriol.">
        <title>Draft Genome Sequence of an Ammonia-Oxidizing Archaeon, "Candidatus Nitrosopumilus sediminis" AR2, from Svalbard in the Arctic Circle.</title>
        <authorList>
            <person name="Park S.J."/>
            <person name="Kim J.G."/>
            <person name="Jung M.Y."/>
            <person name="Kim S.J."/>
            <person name="Cha I.T."/>
            <person name="Ghai R."/>
            <person name="Martin-Cuadrado A.B."/>
            <person name="Rodriguez-Valera F."/>
            <person name="Rhee S.K."/>
        </authorList>
    </citation>
    <scope>NUCLEOTIDE SEQUENCE [LARGE SCALE GENOMIC DNA]</scope>
    <source>
        <strain evidence="1 2">AR2</strain>
    </source>
</reference>
<accession>K0BFT4</accession>
<dbReference type="EMBL" id="CP003843">
    <property type="protein sequence ID" value="AFS83191.1"/>
    <property type="molecule type" value="Genomic_DNA"/>
</dbReference>
<protein>
    <submittedName>
        <fullName evidence="1">Uncharacterized protein</fullName>
    </submittedName>
</protein>
<dbReference type="GeneID" id="13698153"/>
<gene>
    <name evidence="1" type="ORF">NSED_06965</name>
</gene>
<dbReference type="RefSeq" id="WP_014965561.1">
    <property type="nucleotide sequence ID" value="NC_018656.1"/>
</dbReference>
<evidence type="ECO:0000313" key="1">
    <source>
        <dbReference type="EMBL" id="AFS83191.1"/>
    </source>
</evidence>
<sequence length="328" mass="36042">MNNNLKITLGVIFSIMILTIGFPANGDVDSPRKQMKAGVSAENVLCREGLELVIRTNWNAACVKPETADRMEKAGMLFIPIKFSDLQKEIKTVPASETEMQTVPASSMSVVNFYITDQDLNVAHNGIEVVSTQGLFEFTINGIPIDGPNSMIETGPDTGQFYLKLELPDVVNGRPLSQDDIVIIKYLDASDYSGEKRVLVKSMPLTRTFANIESSGGGSRIGHEFTVRIFEPDANKDSKNEDKISLSKLEFRGEGGIRTTLANPKFDANRGYLVETGPNTSTFEVIIKIPREIDGKTIHIGDTYEIRYIDTSTPSGTSEKVILKGRIG</sequence>
<dbReference type="AlphaFoldDB" id="K0BFT4"/>